<proteinExistence type="predicted"/>
<reference evidence="1" key="1">
    <citation type="journal article" date="2014" name="PLoS Genet.">
        <title>The Genome of Spironucleus salmonicida Highlights a Fish Pathogen Adapted to Fluctuating Environments.</title>
        <authorList>
            <person name="Xu F."/>
            <person name="Jerlstrom-Hultqvist J."/>
            <person name="Einarsson E."/>
            <person name="Astvaldsson A."/>
            <person name="Svard S.G."/>
            <person name="Andersson J.O."/>
        </authorList>
    </citation>
    <scope>NUCLEOTIDE SEQUENCE</scope>
</reference>
<evidence type="ECO:0000313" key="1">
    <source>
        <dbReference type="EMBL" id="EST46636.1"/>
    </source>
</evidence>
<protein>
    <submittedName>
        <fullName evidence="1">Uncharacterized protein</fullName>
    </submittedName>
</protein>
<dbReference type="EMBL" id="KI546073">
    <property type="protein sequence ID" value="EST46636.1"/>
    <property type="molecule type" value="Genomic_DNA"/>
</dbReference>
<dbReference type="AlphaFoldDB" id="V6LSF0"/>
<organism evidence="1">
    <name type="scientific">Spironucleus salmonicida</name>
    <dbReference type="NCBI Taxonomy" id="348837"/>
    <lineage>
        <taxon>Eukaryota</taxon>
        <taxon>Metamonada</taxon>
        <taxon>Diplomonadida</taxon>
        <taxon>Hexamitidae</taxon>
        <taxon>Hexamitinae</taxon>
        <taxon>Spironucleus</taxon>
    </lineage>
</organism>
<dbReference type="VEuPathDB" id="GiardiaDB:SS50377_27587"/>
<gene>
    <name evidence="1" type="ORF">SS50377_13439</name>
</gene>
<accession>V6LSF0</accession>
<name>V6LSF0_9EUKA</name>
<sequence length="233" mass="27887">MRPASQNCLRSRLLLTSDILDQKIDTLTKSQSEYLTEFKKLSSSSIFVSQDTKKYLRAVLKTKQKQGYLQYSDDFEIIQKRQNALKHNYWSSLIKEKTNEILDKIQINCYDDPGLNHMIRRNIKNIIYNIIEEFKKFKITKNDRIIKDIDQVALSIKSGRIKTLMQDQQKYQKNNYQKLEVFRRDKRITDYNIERNHRYQNNLGLIMSAQLSKVEFPVKQIILEKKRQLLNMK</sequence>